<dbReference type="KEGG" id="ctc:CTC_00121"/>
<dbReference type="PANTHER" id="PTHR33303">
    <property type="entry name" value="CYTOPLASMIC PROTEIN-RELATED"/>
    <property type="match status" value="1"/>
</dbReference>
<feature type="domain" description="CoA-binding" evidence="1">
    <location>
        <begin position="11"/>
        <end position="100"/>
    </location>
</feature>
<evidence type="ECO:0000259" key="1">
    <source>
        <dbReference type="SMART" id="SM00881"/>
    </source>
</evidence>
<dbReference type="Proteomes" id="UP000001412">
    <property type="component" value="Chromosome"/>
</dbReference>
<dbReference type="SUPFAM" id="SSF51735">
    <property type="entry name" value="NAD(P)-binding Rossmann-fold domains"/>
    <property type="match status" value="1"/>
</dbReference>
<dbReference type="STRING" id="212717.CTC_00121"/>
<dbReference type="PANTHER" id="PTHR33303:SF2">
    <property type="entry name" value="COA-BINDING DOMAIN-CONTAINING PROTEIN"/>
    <property type="match status" value="1"/>
</dbReference>
<sequence length="132" mass="15231">MEVFIMNAQKLLEYKNWLVAGDVENESKYAYRIEQTLKNENFNVYTLNPSSKSENIYKSISEIKEEIDVIDLCINPKTGIEIVKEAYKNGINKILIQPGAESEDILEFCKGNNILAIRGCVLTEIAYYKRKR</sequence>
<dbReference type="HOGENOM" id="CLU_112567_1_2_9"/>
<name>Q899P9_CLOTE</name>
<dbReference type="EMBL" id="AE015927">
    <property type="protein sequence ID" value="AAO34773.1"/>
    <property type="molecule type" value="Genomic_DNA"/>
</dbReference>
<dbReference type="Pfam" id="PF13380">
    <property type="entry name" value="CoA_binding_2"/>
    <property type="match status" value="1"/>
</dbReference>
<dbReference type="AlphaFoldDB" id="Q899P9"/>
<proteinExistence type="predicted"/>
<gene>
    <name evidence="2" type="ordered locus">CTC_00121</name>
</gene>
<dbReference type="SMART" id="SM00881">
    <property type="entry name" value="CoA_binding"/>
    <property type="match status" value="1"/>
</dbReference>
<protein>
    <submittedName>
        <fullName evidence="2">Conserved protein</fullName>
    </submittedName>
</protein>
<reference evidence="2 3" key="1">
    <citation type="journal article" date="2003" name="Proc. Natl. Acad. Sci. U.S.A.">
        <title>The genome sequence of Clostridium tetani, the causative agent of tetanus disease.</title>
        <authorList>
            <person name="Brueggemann H."/>
            <person name="Baumer S."/>
            <person name="Fricke W.F."/>
            <person name="Wiezer A."/>
            <person name="Liesegang H."/>
            <person name="Decker I."/>
            <person name="Herzberg C."/>
            <person name="Martinez-Arias R."/>
            <person name="Merkl R."/>
            <person name="Henne A."/>
            <person name="Gottschalk G."/>
        </authorList>
    </citation>
    <scope>NUCLEOTIDE SEQUENCE [LARGE SCALE GENOMIC DNA]</scope>
    <source>
        <strain evidence="3">Massachusetts / E88</strain>
    </source>
</reference>
<dbReference type="InterPro" id="IPR036291">
    <property type="entry name" value="NAD(P)-bd_dom_sf"/>
</dbReference>
<organism evidence="2 3">
    <name type="scientific">Clostridium tetani (strain Massachusetts / E88)</name>
    <dbReference type="NCBI Taxonomy" id="212717"/>
    <lineage>
        <taxon>Bacteria</taxon>
        <taxon>Bacillati</taxon>
        <taxon>Bacillota</taxon>
        <taxon>Clostridia</taxon>
        <taxon>Eubacteriales</taxon>
        <taxon>Clostridiaceae</taxon>
        <taxon>Clostridium</taxon>
    </lineage>
</organism>
<evidence type="ECO:0000313" key="2">
    <source>
        <dbReference type="EMBL" id="AAO34773.1"/>
    </source>
</evidence>
<dbReference type="Gene3D" id="3.40.50.720">
    <property type="entry name" value="NAD(P)-binding Rossmann-like Domain"/>
    <property type="match status" value="1"/>
</dbReference>
<accession>Q899P9</accession>
<dbReference type="InterPro" id="IPR003781">
    <property type="entry name" value="CoA-bd"/>
</dbReference>
<keyword evidence="3" id="KW-1185">Reference proteome</keyword>
<evidence type="ECO:0000313" key="3">
    <source>
        <dbReference type="Proteomes" id="UP000001412"/>
    </source>
</evidence>